<protein>
    <submittedName>
        <fullName evidence="1">Uncharacterized protein</fullName>
    </submittedName>
</protein>
<dbReference type="OrthoDB" id="10249245at2759"/>
<reference evidence="1 2" key="1">
    <citation type="journal article" date="2020" name="Nat. Food">
        <title>A phased Vanilla planifolia genome enables genetic improvement of flavour and production.</title>
        <authorList>
            <person name="Hasing T."/>
            <person name="Tang H."/>
            <person name="Brym M."/>
            <person name="Khazi F."/>
            <person name="Huang T."/>
            <person name="Chambers A.H."/>
        </authorList>
    </citation>
    <scope>NUCLEOTIDE SEQUENCE [LARGE SCALE GENOMIC DNA]</scope>
    <source>
        <tissue evidence="1">Leaf</tissue>
    </source>
</reference>
<sequence>MSRSGLRLPDLESYIVYLGGYSNQAERLLTQPNELVRKTHVELLESHLKG</sequence>
<organism evidence="1 2">
    <name type="scientific">Vanilla planifolia</name>
    <name type="common">Vanilla</name>
    <dbReference type="NCBI Taxonomy" id="51239"/>
    <lineage>
        <taxon>Eukaryota</taxon>
        <taxon>Viridiplantae</taxon>
        <taxon>Streptophyta</taxon>
        <taxon>Embryophyta</taxon>
        <taxon>Tracheophyta</taxon>
        <taxon>Spermatophyta</taxon>
        <taxon>Magnoliopsida</taxon>
        <taxon>Liliopsida</taxon>
        <taxon>Asparagales</taxon>
        <taxon>Orchidaceae</taxon>
        <taxon>Vanilloideae</taxon>
        <taxon>Vanilleae</taxon>
        <taxon>Vanilla</taxon>
    </lineage>
</organism>
<dbReference type="Proteomes" id="UP000636800">
    <property type="component" value="Unassembled WGS sequence"/>
</dbReference>
<comment type="caution">
    <text evidence="1">The sequence shown here is derived from an EMBL/GenBank/DDBJ whole genome shotgun (WGS) entry which is preliminary data.</text>
</comment>
<feature type="non-terminal residue" evidence="1">
    <location>
        <position position="50"/>
    </location>
</feature>
<name>A0A835PAR2_VANPL</name>
<accession>A0A835PAR2</accession>
<evidence type="ECO:0000313" key="2">
    <source>
        <dbReference type="Proteomes" id="UP000636800"/>
    </source>
</evidence>
<keyword evidence="2" id="KW-1185">Reference proteome</keyword>
<dbReference type="AlphaFoldDB" id="A0A835PAR2"/>
<dbReference type="EMBL" id="JADCNL010000168">
    <property type="protein sequence ID" value="KAG0449629.1"/>
    <property type="molecule type" value="Genomic_DNA"/>
</dbReference>
<proteinExistence type="predicted"/>
<gene>
    <name evidence="1" type="ORF">HPP92_027280</name>
</gene>
<evidence type="ECO:0000313" key="1">
    <source>
        <dbReference type="EMBL" id="KAG0449629.1"/>
    </source>
</evidence>